<dbReference type="Proteomes" id="UP000030377">
    <property type="component" value="Unassembled WGS sequence"/>
</dbReference>
<gene>
    <name evidence="1" type="ORF">MA20_34625</name>
</gene>
<sequence length="90" mass="9754">MEIVQMRSRMIPETLDRIGAQALPGRNRIQAAAGAMDDRVIGIHCQNGFDVGGAVGVEPVNRSGHRVKGHVSYLRAVIGRSFRQGTMSPK</sequence>
<name>A0A0A3XPI8_BRAJP</name>
<comment type="caution">
    <text evidence="1">The sequence shown here is derived from an EMBL/GenBank/DDBJ whole genome shotgun (WGS) entry which is preliminary data.</text>
</comment>
<dbReference type="EMBL" id="JRPN01000026">
    <property type="protein sequence ID" value="KGT75184.1"/>
    <property type="molecule type" value="Genomic_DNA"/>
</dbReference>
<protein>
    <submittedName>
        <fullName evidence="1">Uncharacterized protein</fullName>
    </submittedName>
</protein>
<reference evidence="1 2" key="1">
    <citation type="submission" date="2014-09" db="EMBL/GenBank/DDBJ databases">
        <title>Draft genome of Bradyrhizobium japonicum Is-34.</title>
        <authorList>
            <person name="Tsurumaru H."/>
            <person name="Yamakawa T."/>
            <person name="Hashimoto S."/>
            <person name="Okizaki K."/>
            <person name="Kanesaki Y."/>
            <person name="Yoshikawa H."/>
            <person name="Yajima S."/>
        </authorList>
    </citation>
    <scope>NUCLEOTIDE SEQUENCE [LARGE SCALE GENOMIC DNA]</scope>
    <source>
        <strain evidence="1 2">Is-34</strain>
    </source>
</reference>
<organism evidence="1 2">
    <name type="scientific">Bradyrhizobium japonicum</name>
    <dbReference type="NCBI Taxonomy" id="375"/>
    <lineage>
        <taxon>Bacteria</taxon>
        <taxon>Pseudomonadati</taxon>
        <taxon>Pseudomonadota</taxon>
        <taxon>Alphaproteobacteria</taxon>
        <taxon>Hyphomicrobiales</taxon>
        <taxon>Nitrobacteraceae</taxon>
        <taxon>Bradyrhizobium</taxon>
    </lineage>
</organism>
<dbReference type="RefSeq" id="WP_041959229.1">
    <property type="nucleotide sequence ID" value="NZ_JRPN01000026.1"/>
</dbReference>
<dbReference type="AlphaFoldDB" id="A0A0A3XPI8"/>
<proteinExistence type="predicted"/>
<evidence type="ECO:0000313" key="1">
    <source>
        <dbReference type="EMBL" id="KGT75184.1"/>
    </source>
</evidence>
<accession>A0A0A3XPI8</accession>
<evidence type="ECO:0000313" key="2">
    <source>
        <dbReference type="Proteomes" id="UP000030377"/>
    </source>
</evidence>